<dbReference type="SMART" id="SM00044">
    <property type="entry name" value="CYCc"/>
    <property type="match status" value="1"/>
</dbReference>
<gene>
    <name evidence="3" type="ORF">COA96_00140</name>
</gene>
<reference evidence="4" key="1">
    <citation type="submission" date="2017-08" db="EMBL/GenBank/DDBJ databases">
        <title>A dynamic microbial community with high functional redundancy inhabits the cold, oxic subseafloor aquifer.</title>
        <authorList>
            <person name="Tully B.J."/>
            <person name="Wheat C.G."/>
            <person name="Glazer B.T."/>
            <person name="Huber J.A."/>
        </authorList>
    </citation>
    <scope>NUCLEOTIDE SEQUENCE [LARGE SCALE GENOMIC DNA]</scope>
</reference>
<dbReference type="GO" id="GO:0006171">
    <property type="term" value="P:cAMP biosynthetic process"/>
    <property type="evidence" value="ECO:0007669"/>
    <property type="project" value="TreeGrafter"/>
</dbReference>
<evidence type="ECO:0000256" key="1">
    <source>
        <dbReference type="SAM" id="Phobius"/>
    </source>
</evidence>
<dbReference type="Pfam" id="PF05226">
    <property type="entry name" value="CHASE2"/>
    <property type="match status" value="1"/>
</dbReference>
<dbReference type="Pfam" id="PF00211">
    <property type="entry name" value="Guanylate_cyc"/>
    <property type="match status" value="1"/>
</dbReference>
<proteinExistence type="predicted"/>
<organism evidence="3 4">
    <name type="scientific">SAR86 cluster bacterium</name>
    <dbReference type="NCBI Taxonomy" id="2030880"/>
    <lineage>
        <taxon>Bacteria</taxon>
        <taxon>Pseudomonadati</taxon>
        <taxon>Pseudomonadota</taxon>
        <taxon>Gammaproteobacteria</taxon>
        <taxon>SAR86 cluster</taxon>
    </lineage>
</organism>
<dbReference type="SUPFAM" id="SSF55073">
    <property type="entry name" value="Nucleotide cyclase"/>
    <property type="match status" value="1"/>
</dbReference>
<dbReference type="InterPro" id="IPR007890">
    <property type="entry name" value="CHASE2"/>
</dbReference>
<feature type="domain" description="Guanylate cyclase" evidence="2">
    <location>
        <begin position="532"/>
        <end position="664"/>
    </location>
</feature>
<feature type="transmembrane region" description="Helical" evidence="1">
    <location>
        <begin position="444"/>
        <end position="464"/>
    </location>
</feature>
<dbReference type="PROSITE" id="PS50125">
    <property type="entry name" value="GUANYLATE_CYCLASE_2"/>
    <property type="match status" value="1"/>
</dbReference>
<evidence type="ECO:0000313" key="3">
    <source>
        <dbReference type="EMBL" id="PCJ28633.1"/>
    </source>
</evidence>
<keyword evidence="1" id="KW-1133">Transmembrane helix</keyword>
<keyword evidence="1" id="KW-0812">Transmembrane</keyword>
<dbReference type="InterPro" id="IPR001054">
    <property type="entry name" value="A/G_cyclase"/>
</dbReference>
<dbReference type="EMBL" id="NVVJ01000001">
    <property type="protein sequence ID" value="PCJ28633.1"/>
    <property type="molecule type" value="Genomic_DNA"/>
</dbReference>
<name>A0A2A5BAR9_9GAMM</name>
<dbReference type="InterPro" id="IPR050697">
    <property type="entry name" value="Adenylyl/Guanylyl_Cyclase_3/4"/>
</dbReference>
<feature type="transmembrane region" description="Helical" evidence="1">
    <location>
        <begin position="470"/>
        <end position="490"/>
    </location>
</feature>
<keyword evidence="1" id="KW-0472">Membrane</keyword>
<dbReference type="CDD" id="cd07302">
    <property type="entry name" value="CHD"/>
    <property type="match status" value="1"/>
</dbReference>
<dbReference type="Proteomes" id="UP000218327">
    <property type="component" value="Unassembled WGS sequence"/>
</dbReference>
<accession>A0A2A5BAR9</accession>
<comment type="caution">
    <text evidence="3">The sequence shown here is derived from an EMBL/GenBank/DDBJ whole genome shotgun (WGS) entry which is preliminary data.</text>
</comment>
<dbReference type="Gene3D" id="3.30.70.1230">
    <property type="entry name" value="Nucleotide cyclase"/>
    <property type="match status" value="1"/>
</dbReference>
<evidence type="ECO:0000259" key="2">
    <source>
        <dbReference type="PROSITE" id="PS50125"/>
    </source>
</evidence>
<dbReference type="PANTHER" id="PTHR43081:SF1">
    <property type="entry name" value="ADENYLATE CYCLASE, TERMINAL-DIFFERENTIATION SPECIFIC"/>
    <property type="match status" value="1"/>
</dbReference>
<dbReference type="InterPro" id="IPR029787">
    <property type="entry name" value="Nucleotide_cyclase"/>
</dbReference>
<dbReference type="GO" id="GO:0004016">
    <property type="term" value="F:adenylate cyclase activity"/>
    <property type="evidence" value="ECO:0007669"/>
    <property type="project" value="UniProtKB-ARBA"/>
</dbReference>
<dbReference type="AlphaFoldDB" id="A0A2A5BAR9"/>
<dbReference type="PANTHER" id="PTHR43081">
    <property type="entry name" value="ADENYLATE CYCLASE, TERMINAL-DIFFERENTIATION SPECIFIC-RELATED"/>
    <property type="match status" value="1"/>
</dbReference>
<dbReference type="SMART" id="SM01080">
    <property type="entry name" value="CHASE2"/>
    <property type="match status" value="1"/>
</dbReference>
<evidence type="ECO:0000313" key="4">
    <source>
        <dbReference type="Proteomes" id="UP000218327"/>
    </source>
</evidence>
<dbReference type="GO" id="GO:0035556">
    <property type="term" value="P:intracellular signal transduction"/>
    <property type="evidence" value="ECO:0007669"/>
    <property type="project" value="InterPro"/>
</dbReference>
<feature type="transmembrane region" description="Helical" evidence="1">
    <location>
        <begin position="21"/>
        <end position="37"/>
    </location>
</feature>
<sequence>MNSPNSLLRSIRRFILEGKRLPTYLGIFSVVFVLWLHQGAPVFVDDFIERLEFLVYDQRLTIMPKAVKSAENKIVIVDLDERSLQAEGQYPWNRIKVGQLTEKLRDNGVLVVGFDITFPEPDRNIRDLLAPIDLDSLDPIFAETLRMIEPQIDADQYFANSMSGNIDVVLAINFNPQSTVSYNELPASIVDIGEELASRITVVDMTGFTGNLKVLQDAARGNGSMNQRPDADGIVRRVPLIIRYGSDLYPTLSLEMVRVYNFAEGYELLTAQYSGLDVVTGVRIGRGAGAFVIPTDGFGQVNVPYVGTSSLNNNNYFTYVSATDVLNDNLDDDEKLALQNSLVLVGTSAPGLGDIRAMPLQQVYPGVEVHANMLNALLDSVATVVVDSGNTSTKSVFESFQPPADIYFPYKPDWEAGALLVVMMTIGLAMSVAFPYLGAASMAVTSIALVALSVWTNFQLWTVYKFDFSLVLLLLLIVLVTTVNMVYGFLNESRTRKTIKGMFDQYVPPAHIDSMLEDPDNYSFEGESKELTVLFFDIRDFTTISEALSATELKILLNDVFTPLTAIIFENNGTIDKYVGDMVMAFWGAPLEDKKHRSNAVKAALIMLKKIEELRPEFKERGYPVVNGGIGLNTGIMSVGDMGSVYRRSYTVLGDSVNLGARLEGLTKFYGIKLLVGEKTIEGLEGFLLRRIDRVKVKGKNKAVDCYEPMCLIDQADDELKSRVDAYHKALDLYYAKEWNAAENGFKALLENEPDTKLYNVYLDRIETLKDTPLAEDWDGSFTHTSK</sequence>
<protein>
    <submittedName>
        <fullName evidence="3">Adenylate/guanylate cyclase domain-containing protein</fullName>
    </submittedName>
</protein>